<name>A0ABS9SPW0_9BACT</name>
<dbReference type="Pfam" id="PF03118">
    <property type="entry name" value="RNA_pol_A_CTD"/>
    <property type="match status" value="1"/>
</dbReference>
<evidence type="ECO:0000313" key="3">
    <source>
        <dbReference type="Proteomes" id="UP001202248"/>
    </source>
</evidence>
<accession>A0ABS9SPW0</accession>
<keyword evidence="3" id="KW-1185">Reference proteome</keyword>
<reference evidence="2 3" key="1">
    <citation type="submission" date="2022-02" db="EMBL/GenBank/DDBJ databases">
        <authorList>
            <person name="Min J."/>
        </authorList>
    </citation>
    <scope>NUCLEOTIDE SEQUENCE [LARGE SCALE GENOMIC DNA]</scope>
    <source>
        <strain evidence="2 3">GR10-1</strain>
    </source>
</reference>
<evidence type="ECO:0000313" key="2">
    <source>
        <dbReference type="EMBL" id="MCH5600449.1"/>
    </source>
</evidence>
<dbReference type="InterPro" id="IPR011260">
    <property type="entry name" value="RNAP_asu_C"/>
</dbReference>
<dbReference type="NCBIfam" id="NF005841">
    <property type="entry name" value="PRK07758.1"/>
    <property type="match status" value="1"/>
</dbReference>
<sequence length="124" mass="13832">MPAAKTLRTCANGHRYYKSSDCPVCPECEKEQKPEKGFLSVLSAPARRALQTEGVSTLNELAQYSEKQILALHGIGKSSLPVLREALKKKISVLNPEIIRLLIRAFGAKISVQKFLFYFNLVIL</sequence>
<organism evidence="2 3">
    <name type="scientific">Niabella ginsengisoli</name>
    <dbReference type="NCBI Taxonomy" id="522298"/>
    <lineage>
        <taxon>Bacteria</taxon>
        <taxon>Pseudomonadati</taxon>
        <taxon>Bacteroidota</taxon>
        <taxon>Chitinophagia</taxon>
        <taxon>Chitinophagales</taxon>
        <taxon>Chitinophagaceae</taxon>
        <taxon>Niabella</taxon>
    </lineage>
</organism>
<feature type="domain" description="RNA polymerase alpha subunit C-terminal" evidence="1">
    <location>
        <begin position="42"/>
        <end position="88"/>
    </location>
</feature>
<evidence type="ECO:0000259" key="1">
    <source>
        <dbReference type="Pfam" id="PF03118"/>
    </source>
</evidence>
<dbReference type="EMBL" id="JAKWBL010000004">
    <property type="protein sequence ID" value="MCH5600449.1"/>
    <property type="molecule type" value="Genomic_DNA"/>
</dbReference>
<gene>
    <name evidence="2" type="ORF">MKP09_22285</name>
</gene>
<dbReference type="Proteomes" id="UP001202248">
    <property type="component" value="Unassembled WGS sequence"/>
</dbReference>
<proteinExistence type="predicted"/>
<protein>
    <submittedName>
        <fullName evidence="2">RNA polymerase alpha subunit C-terminal domain-containing protein</fullName>
    </submittedName>
</protein>
<comment type="caution">
    <text evidence="2">The sequence shown here is derived from an EMBL/GenBank/DDBJ whole genome shotgun (WGS) entry which is preliminary data.</text>
</comment>
<dbReference type="SUPFAM" id="SSF47789">
    <property type="entry name" value="C-terminal domain of RNA polymerase alpha subunit"/>
    <property type="match status" value="1"/>
</dbReference>
<dbReference type="Gene3D" id="1.10.150.20">
    <property type="entry name" value="5' to 3' exonuclease, C-terminal subdomain"/>
    <property type="match status" value="1"/>
</dbReference>
<dbReference type="RefSeq" id="WP_240832623.1">
    <property type="nucleotide sequence ID" value="NZ_JAKWBL010000004.1"/>
</dbReference>